<reference evidence="1 2" key="1">
    <citation type="submission" date="2023-12" db="EMBL/GenBank/DDBJ databases">
        <title>the genome sequence of Hyalangium sp. s54d21.</title>
        <authorList>
            <person name="Zhang X."/>
        </authorList>
    </citation>
    <scope>NUCLEOTIDE SEQUENCE [LARGE SCALE GENOMIC DNA]</scope>
    <source>
        <strain evidence="2">s54d21</strain>
    </source>
</reference>
<dbReference type="EMBL" id="JAXIVS010000009">
    <property type="protein sequence ID" value="MDY7229773.1"/>
    <property type="molecule type" value="Genomic_DNA"/>
</dbReference>
<keyword evidence="2" id="KW-1185">Reference proteome</keyword>
<name>A0ABU5H8G8_9BACT</name>
<organism evidence="1 2">
    <name type="scientific">Hyalangium rubrum</name>
    <dbReference type="NCBI Taxonomy" id="3103134"/>
    <lineage>
        <taxon>Bacteria</taxon>
        <taxon>Pseudomonadati</taxon>
        <taxon>Myxococcota</taxon>
        <taxon>Myxococcia</taxon>
        <taxon>Myxococcales</taxon>
        <taxon>Cystobacterineae</taxon>
        <taxon>Archangiaceae</taxon>
        <taxon>Hyalangium</taxon>
    </lineage>
</organism>
<evidence type="ECO:0000313" key="1">
    <source>
        <dbReference type="EMBL" id="MDY7229773.1"/>
    </source>
</evidence>
<accession>A0ABU5H8G8</accession>
<protein>
    <submittedName>
        <fullName evidence="1">Uncharacterized protein</fullName>
    </submittedName>
</protein>
<dbReference type="RefSeq" id="WP_321548495.1">
    <property type="nucleotide sequence ID" value="NZ_JAXIVS010000009.1"/>
</dbReference>
<dbReference type="Proteomes" id="UP001291309">
    <property type="component" value="Unassembled WGS sequence"/>
</dbReference>
<evidence type="ECO:0000313" key="2">
    <source>
        <dbReference type="Proteomes" id="UP001291309"/>
    </source>
</evidence>
<proteinExistence type="predicted"/>
<gene>
    <name evidence="1" type="ORF">SYV04_25495</name>
</gene>
<comment type="caution">
    <text evidence="1">The sequence shown here is derived from an EMBL/GenBank/DDBJ whole genome shotgun (WGS) entry which is preliminary data.</text>
</comment>
<sequence>MAKDSDDRLRDTLNYLEQLLGREARTHIEGRMPAIGTVPADQLSAQISVGGDRGWFHNPTETSRRRALRATALAAIVLNNVNAVTVQNLLANAAVRGTIDGALQGRWRAYDGTVDIDTLRPRLAQLRDYSLNFLRACPVLPCDGLLRQPHHVDYGLVTVDGAGVDPMVSPMVLTPSGMPFYAFKLTYAPVTKRAQGLNMYFLPWRSARITGMTLPAAGGPNLFFTAGINGCSVFVEGPTNNPIVYHAGITPPWPDMDAALPGAVRFARLRDDAAAVWRYLFFLRSQFTRRASDNFGEVNKAHYIADGTLDPQGAKTTRRVDQFRQQITAAWALPPHNLVVTSCAAWGSVFGVRSGLGHWSFYLQENATINFTDAHGVRYATSRLLRLSKFYPRLPAYEHLPIHRAQVPDLRDLGDSVIRIG</sequence>